<dbReference type="Gene3D" id="3.40.50.1820">
    <property type="entry name" value="alpha/beta hydrolase"/>
    <property type="match status" value="1"/>
</dbReference>
<evidence type="ECO:0000313" key="3">
    <source>
        <dbReference type="EMBL" id="RRT83242.1"/>
    </source>
</evidence>
<comment type="caution">
    <text evidence="3">The sequence shown here is derived from an EMBL/GenBank/DDBJ whole genome shotgun (WGS) entry which is preliminary data.</text>
</comment>
<dbReference type="GO" id="GO:0016787">
    <property type="term" value="F:hydrolase activity"/>
    <property type="evidence" value="ECO:0007669"/>
    <property type="project" value="InterPro"/>
</dbReference>
<name>A0A427B445_ENSVE</name>
<proteinExistence type="predicted"/>
<accession>A0A427B445</accession>
<dbReference type="PANTHER" id="PTHR23024:SF577">
    <property type="entry name" value="CARBOXYLESTERASE 2-RELATED"/>
    <property type="match status" value="1"/>
</dbReference>
<dbReference type="InterPro" id="IPR013094">
    <property type="entry name" value="AB_hydrolase_3"/>
</dbReference>
<evidence type="ECO:0000259" key="2">
    <source>
        <dbReference type="Pfam" id="PF07859"/>
    </source>
</evidence>
<dbReference type="PANTHER" id="PTHR23024">
    <property type="entry name" value="ARYLACETAMIDE DEACETYLASE"/>
    <property type="match status" value="1"/>
</dbReference>
<dbReference type="EMBL" id="AMZH03000533">
    <property type="protein sequence ID" value="RRT83242.1"/>
    <property type="molecule type" value="Genomic_DNA"/>
</dbReference>
<dbReference type="PROSITE" id="PS01174">
    <property type="entry name" value="LIPASE_GDXG_SER"/>
    <property type="match status" value="1"/>
</dbReference>
<dbReference type="InterPro" id="IPR029058">
    <property type="entry name" value="AB_hydrolase_fold"/>
</dbReference>
<evidence type="ECO:0000313" key="4">
    <source>
        <dbReference type="Proteomes" id="UP000287651"/>
    </source>
</evidence>
<feature type="domain" description="Alpha/beta hydrolase fold-3" evidence="2">
    <location>
        <begin position="77"/>
        <end position="297"/>
    </location>
</feature>
<sequence>MAADPDAEVDVELFSIVRVYKSGRVERLTGDDVVPAGVDPDTGVASKDVVIDPNAGISARLFLPDVSSLPHAKLPVLVYYHGGGFCIESPFSSRYTSFLNSLVAKAKVIAVSVCYRLAPEHPLPTAYHDSMAALRWVASHADGGEEGWLAEHGDLGRLFVSGDSAGANIAHHVARLAGISGLGTGARIKGAALIHPYFWGEEPVGSETRDRETRDKAERLWRLVCPGTTGMDDTLINPLAEGSPGLKGLACERVLVEVAGADLLRERGRTYSEGLKASGWGGEVEMVETEGEGHVFHLDNPASDKALAFMDRLVAFLNRD</sequence>
<dbReference type="InterPro" id="IPR050466">
    <property type="entry name" value="Carboxylest/Gibb_receptor"/>
</dbReference>
<protein>
    <recommendedName>
        <fullName evidence="2">Alpha/beta hydrolase fold-3 domain-containing protein</fullName>
    </recommendedName>
</protein>
<dbReference type="Proteomes" id="UP000287651">
    <property type="component" value="Unassembled WGS sequence"/>
</dbReference>
<dbReference type="SUPFAM" id="SSF53474">
    <property type="entry name" value="alpha/beta-Hydrolases"/>
    <property type="match status" value="1"/>
</dbReference>
<organism evidence="3 4">
    <name type="scientific">Ensete ventricosum</name>
    <name type="common">Abyssinian banana</name>
    <name type="synonym">Musa ensete</name>
    <dbReference type="NCBI Taxonomy" id="4639"/>
    <lineage>
        <taxon>Eukaryota</taxon>
        <taxon>Viridiplantae</taxon>
        <taxon>Streptophyta</taxon>
        <taxon>Embryophyta</taxon>
        <taxon>Tracheophyta</taxon>
        <taxon>Spermatophyta</taxon>
        <taxon>Magnoliopsida</taxon>
        <taxon>Liliopsida</taxon>
        <taxon>Zingiberales</taxon>
        <taxon>Musaceae</taxon>
        <taxon>Ensete</taxon>
    </lineage>
</organism>
<dbReference type="AlphaFoldDB" id="A0A427B445"/>
<gene>
    <name evidence="3" type="ORF">B296_00000416</name>
</gene>
<dbReference type="Pfam" id="PF07859">
    <property type="entry name" value="Abhydrolase_3"/>
    <property type="match status" value="1"/>
</dbReference>
<evidence type="ECO:0000256" key="1">
    <source>
        <dbReference type="PROSITE-ProRule" id="PRU10038"/>
    </source>
</evidence>
<feature type="active site" evidence="1">
    <location>
        <position position="164"/>
    </location>
</feature>
<reference evidence="3 4" key="1">
    <citation type="journal article" date="2014" name="Agronomy (Basel)">
        <title>A Draft Genome Sequence for Ensete ventricosum, the Drought-Tolerant Tree Against Hunger.</title>
        <authorList>
            <person name="Harrison J."/>
            <person name="Moore K.A."/>
            <person name="Paszkiewicz K."/>
            <person name="Jones T."/>
            <person name="Grant M."/>
            <person name="Ambacheew D."/>
            <person name="Muzemil S."/>
            <person name="Studholme D.J."/>
        </authorList>
    </citation>
    <scope>NUCLEOTIDE SEQUENCE [LARGE SCALE GENOMIC DNA]</scope>
</reference>
<dbReference type="InterPro" id="IPR033140">
    <property type="entry name" value="Lipase_GDXG_put_SER_AS"/>
</dbReference>